<accession>A0A512DJ44</accession>
<dbReference type="GO" id="GO:0003676">
    <property type="term" value="F:nucleic acid binding"/>
    <property type="evidence" value="ECO:0007669"/>
    <property type="project" value="InterPro"/>
</dbReference>
<organism evidence="2 3">
    <name type="scientific">Skermanella aerolata</name>
    <dbReference type="NCBI Taxonomy" id="393310"/>
    <lineage>
        <taxon>Bacteria</taxon>
        <taxon>Pseudomonadati</taxon>
        <taxon>Pseudomonadota</taxon>
        <taxon>Alphaproteobacteria</taxon>
        <taxon>Rhodospirillales</taxon>
        <taxon>Azospirillaceae</taxon>
        <taxon>Skermanella</taxon>
    </lineage>
</organism>
<evidence type="ECO:0000313" key="3">
    <source>
        <dbReference type="Proteomes" id="UP000321523"/>
    </source>
</evidence>
<dbReference type="GO" id="GO:0000166">
    <property type="term" value="F:nucleotide binding"/>
    <property type="evidence" value="ECO:0007669"/>
    <property type="project" value="InterPro"/>
</dbReference>
<evidence type="ECO:0000313" key="2">
    <source>
        <dbReference type="EMBL" id="GEO36481.1"/>
    </source>
</evidence>
<name>A0A512DJ44_9PROT</name>
<reference evidence="2 3" key="1">
    <citation type="submission" date="2019-07" db="EMBL/GenBank/DDBJ databases">
        <title>Whole genome shotgun sequence of Skermanella aerolata NBRC 106429.</title>
        <authorList>
            <person name="Hosoyama A."/>
            <person name="Uohara A."/>
            <person name="Ohji S."/>
            <person name="Ichikawa N."/>
        </authorList>
    </citation>
    <scope>NUCLEOTIDE SEQUENCE [LARGE SCALE GENOMIC DNA]</scope>
    <source>
        <strain evidence="2 3">NBRC 106429</strain>
    </source>
</reference>
<dbReference type="RefSeq" id="WP_044425409.1">
    <property type="nucleotide sequence ID" value="NZ_BJYZ01000002.1"/>
</dbReference>
<dbReference type="PROSITE" id="PS50967">
    <property type="entry name" value="HRDC"/>
    <property type="match status" value="1"/>
</dbReference>
<dbReference type="InterPro" id="IPR002121">
    <property type="entry name" value="HRDC_dom"/>
</dbReference>
<evidence type="ECO:0000259" key="1">
    <source>
        <dbReference type="PROSITE" id="PS50967"/>
    </source>
</evidence>
<dbReference type="EMBL" id="BJYZ01000002">
    <property type="protein sequence ID" value="GEO36481.1"/>
    <property type="molecule type" value="Genomic_DNA"/>
</dbReference>
<protein>
    <recommendedName>
        <fullName evidence="1">HRDC domain-containing protein</fullName>
    </recommendedName>
</protein>
<comment type="caution">
    <text evidence="2">The sequence shown here is derived from an EMBL/GenBank/DDBJ whole genome shotgun (WGS) entry which is preliminary data.</text>
</comment>
<dbReference type="AlphaFoldDB" id="A0A512DJ44"/>
<gene>
    <name evidence="2" type="ORF">SAE02_06290</name>
</gene>
<proteinExistence type="predicted"/>
<keyword evidence="3" id="KW-1185">Reference proteome</keyword>
<sequence length="138" mass="15237">MSSEIRTFKIRDAAVHEDELALGEFLRTVDVARIETTYAGDAWHILVMFEELRKREETAQIQSAIVAALNHWRAQAAAAHNIDRESIMPSSAVQEIARYAPTTEIELTVVGSALGIDTSVFGAAIVQVVRQTLEELTS</sequence>
<dbReference type="Proteomes" id="UP000321523">
    <property type="component" value="Unassembled WGS sequence"/>
</dbReference>
<feature type="domain" description="HRDC" evidence="1">
    <location>
        <begin position="59"/>
        <end position="138"/>
    </location>
</feature>
<dbReference type="SUPFAM" id="SSF47819">
    <property type="entry name" value="HRDC-like"/>
    <property type="match status" value="1"/>
</dbReference>
<dbReference type="OrthoDB" id="7304953at2"/>
<dbReference type="InterPro" id="IPR044876">
    <property type="entry name" value="HRDC_dom_sf"/>
</dbReference>
<dbReference type="Gene3D" id="1.10.150.80">
    <property type="entry name" value="HRDC domain"/>
    <property type="match status" value="1"/>
</dbReference>
<dbReference type="Pfam" id="PF00570">
    <property type="entry name" value="HRDC"/>
    <property type="match status" value="1"/>
</dbReference>
<dbReference type="InterPro" id="IPR010997">
    <property type="entry name" value="HRDC-like_sf"/>
</dbReference>